<gene>
    <name evidence="3" type="ORF">HC246_23840</name>
</gene>
<evidence type="ECO:0000313" key="4">
    <source>
        <dbReference type="Proteomes" id="UP000738376"/>
    </source>
</evidence>
<name>A0ABX1M055_9CYAN</name>
<organism evidence="3 4">
    <name type="scientific">Pseudanabaena yagii GIHE-NHR1</name>
    <dbReference type="NCBI Taxonomy" id="2722753"/>
    <lineage>
        <taxon>Bacteria</taxon>
        <taxon>Bacillati</taxon>
        <taxon>Cyanobacteriota</taxon>
        <taxon>Cyanophyceae</taxon>
        <taxon>Pseudanabaenales</taxon>
        <taxon>Pseudanabaenaceae</taxon>
        <taxon>Pseudanabaena</taxon>
        <taxon>Pseudanabaena yagii</taxon>
    </lineage>
</organism>
<keyword evidence="2" id="KW-0413">Isomerase</keyword>
<sequence length="269" mass="29711">MQLTIAIIDAFTNQVFQGNPAATALVDKFPEDAQMQQIAAEINLSETAFVKPLGKNHFQLRWFTPKREVPLCGHATLAMAHYLREIEAIATDTPLIFSTLSGDLQISFEDNLIVMDFPAAFYQNCSDRSQLVLKHIFGDRSYISLGQSADYLAVVLESESAVQDFDPPYELIAQLDGFGFIITAIADAGQDYDFVSRFFAPKAGIPEDPVTGSAHCSLTPYWSKRLGKGSLKAKQLSQRTGNLEVSDRGERVLLKGEAVTFLRGQTTYS</sequence>
<dbReference type="Proteomes" id="UP000738376">
    <property type="component" value="Unassembled WGS sequence"/>
</dbReference>
<reference evidence="3 4" key="1">
    <citation type="submission" date="2020-03" db="EMBL/GenBank/DDBJ databases">
        <title>Draft Genome Sequence of 2-Methylisoborneol Producing Pseudanabaena yagii Strain GIHE-NHR1 Isolated from North Han River in South Korea.</title>
        <authorList>
            <person name="Jeong J."/>
        </authorList>
    </citation>
    <scope>NUCLEOTIDE SEQUENCE [LARGE SCALE GENOMIC DNA]</scope>
    <source>
        <strain evidence="3 4">GIHE-NHR1</strain>
    </source>
</reference>
<keyword evidence="4" id="KW-1185">Reference proteome</keyword>
<dbReference type="NCBIfam" id="TIGR00654">
    <property type="entry name" value="PhzF_family"/>
    <property type="match status" value="1"/>
</dbReference>
<protein>
    <submittedName>
        <fullName evidence="3">PhzF family phenazine biosynthesis protein</fullName>
    </submittedName>
</protein>
<dbReference type="Gene3D" id="3.10.310.10">
    <property type="entry name" value="Diaminopimelate Epimerase, Chain A, domain 1"/>
    <property type="match status" value="2"/>
</dbReference>
<dbReference type="PANTHER" id="PTHR13774:SF17">
    <property type="entry name" value="PHENAZINE BIOSYNTHESIS-LIKE DOMAIN-CONTAINING PROTEIN"/>
    <property type="match status" value="1"/>
</dbReference>
<evidence type="ECO:0000313" key="3">
    <source>
        <dbReference type="EMBL" id="NMF60976.1"/>
    </source>
</evidence>
<dbReference type="InterPro" id="IPR003719">
    <property type="entry name" value="Phenazine_PhzF-like"/>
</dbReference>
<evidence type="ECO:0000256" key="1">
    <source>
        <dbReference type="ARBA" id="ARBA00008270"/>
    </source>
</evidence>
<evidence type="ECO:0000256" key="2">
    <source>
        <dbReference type="ARBA" id="ARBA00023235"/>
    </source>
</evidence>
<dbReference type="PANTHER" id="PTHR13774">
    <property type="entry name" value="PHENAZINE BIOSYNTHESIS PROTEIN"/>
    <property type="match status" value="1"/>
</dbReference>
<dbReference type="RefSeq" id="WP_169365906.1">
    <property type="nucleotide sequence ID" value="NZ_JAAVJL010000004.1"/>
</dbReference>
<comment type="caution">
    <text evidence="3">The sequence shown here is derived from an EMBL/GenBank/DDBJ whole genome shotgun (WGS) entry which is preliminary data.</text>
</comment>
<dbReference type="EMBL" id="JAAVJL010000004">
    <property type="protein sequence ID" value="NMF60976.1"/>
    <property type="molecule type" value="Genomic_DNA"/>
</dbReference>
<dbReference type="SUPFAM" id="SSF54506">
    <property type="entry name" value="Diaminopimelate epimerase-like"/>
    <property type="match status" value="1"/>
</dbReference>
<comment type="similarity">
    <text evidence="1">Belongs to the PhzF family.</text>
</comment>
<accession>A0ABX1M055</accession>
<dbReference type="PIRSF" id="PIRSF016184">
    <property type="entry name" value="PhzC_PhzF"/>
    <property type="match status" value="1"/>
</dbReference>
<dbReference type="Pfam" id="PF02567">
    <property type="entry name" value="PhzC-PhzF"/>
    <property type="match status" value="1"/>
</dbReference>
<proteinExistence type="inferred from homology"/>